<sequence>MCLKPTLQLFEEMTFPQAVTPGTNHRTKRQQREIKQTRRENLWQVRVLGRAGESSGVCESGNQQADIEVLQVVPPLVELRGLFVGSSPDFTTLPTLSLLVVGASSNNGETKRLC</sequence>
<keyword evidence="2" id="KW-1185">Reference proteome</keyword>
<evidence type="ECO:0000313" key="2">
    <source>
        <dbReference type="Proteomes" id="UP001056120"/>
    </source>
</evidence>
<proteinExistence type="predicted"/>
<reference evidence="2" key="1">
    <citation type="journal article" date="2022" name="Mol. Ecol. Resour.">
        <title>The genomes of chicory, endive, great burdock and yacon provide insights into Asteraceae palaeo-polyploidization history and plant inulin production.</title>
        <authorList>
            <person name="Fan W."/>
            <person name="Wang S."/>
            <person name="Wang H."/>
            <person name="Wang A."/>
            <person name="Jiang F."/>
            <person name="Liu H."/>
            <person name="Zhao H."/>
            <person name="Xu D."/>
            <person name="Zhang Y."/>
        </authorList>
    </citation>
    <scope>NUCLEOTIDE SEQUENCE [LARGE SCALE GENOMIC DNA]</scope>
    <source>
        <strain evidence="2">cv. Yunnan</strain>
    </source>
</reference>
<evidence type="ECO:0000313" key="1">
    <source>
        <dbReference type="EMBL" id="KAI3776434.1"/>
    </source>
</evidence>
<protein>
    <submittedName>
        <fullName evidence="1">Uncharacterized protein</fullName>
    </submittedName>
</protein>
<comment type="caution">
    <text evidence="1">The sequence shown here is derived from an EMBL/GenBank/DDBJ whole genome shotgun (WGS) entry which is preliminary data.</text>
</comment>
<dbReference type="EMBL" id="CM042032">
    <property type="protein sequence ID" value="KAI3776434.1"/>
    <property type="molecule type" value="Genomic_DNA"/>
</dbReference>
<accession>A0ACB9FZ66</accession>
<name>A0ACB9FZ66_9ASTR</name>
<dbReference type="Proteomes" id="UP001056120">
    <property type="component" value="Linkage Group LG15"/>
</dbReference>
<organism evidence="1 2">
    <name type="scientific">Smallanthus sonchifolius</name>
    <dbReference type="NCBI Taxonomy" id="185202"/>
    <lineage>
        <taxon>Eukaryota</taxon>
        <taxon>Viridiplantae</taxon>
        <taxon>Streptophyta</taxon>
        <taxon>Embryophyta</taxon>
        <taxon>Tracheophyta</taxon>
        <taxon>Spermatophyta</taxon>
        <taxon>Magnoliopsida</taxon>
        <taxon>eudicotyledons</taxon>
        <taxon>Gunneridae</taxon>
        <taxon>Pentapetalae</taxon>
        <taxon>asterids</taxon>
        <taxon>campanulids</taxon>
        <taxon>Asterales</taxon>
        <taxon>Asteraceae</taxon>
        <taxon>Asteroideae</taxon>
        <taxon>Heliantheae alliance</taxon>
        <taxon>Millerieae</taxon>
        <taxon>Smallanthus</taxon>
    </lineage>
</organism>
<gene>
    <name evidence="1" type="ORF">L1987_46216</name>
</gene>
<reference evidence="1 2" key="2">
    <citation type="journal article" date="2022" name="Mol. Ecol. Resour.">
        <title>The genomes of chicory, endive, great burdock and yacon provide insights into Asteraceae paleo-polyploidization history and plant inulin production.</title>
        <authorList>
            <person name="Fan W."/>
            <person name="Wang S."/>
            <person name="Wang H."/>
            <person name="Wang A."/>
            <person name="Jiang F."/>
            <person name="Liu H."/>
            <person name="Zhao H."/>
            <person name="Xu D."/>
            <person name="Zhang Y."/>
        </authorList>
    </citation>
    <scope>NUCLEOTIDE SEQUENCE [LARGE SCALE GENOMIC DNA]</scope>
    <source>
        <strain evidence="2">cv. Yunnan</strain>
        <tissue evidence="1">Leaves</tissue>
    </source>
</reference>